<dbReference type="Proteomes" id="UP001285636">
    <property type="component" value="Unassembled WGS sequence"/>
</dbReference>
<keyword evidence="4 5" id="KW-0067">ATP-binding</keyword>
<name>A0AAJ2NST0_ALKPS</name>
<reference evidence="5" key="1">
    <citation type="submission" date="2023-10" db="EMBL/GenBank/DDBJ databases">
        <title>Screening of Alkalihalophilus pseudofirmusBZ-TG-HK211 and Its Alleviation of Salt Stress on Rapeseed Growth.</title>
        <authorList>
            <person name="Zhao B."/>
            <person name="Guo T."/>
        </authorList>
    </citation>
    <scope>NUCLEOTIDE SEQUENCE</scope>
    <source>
        <strain evidence="5">BZ-TG-HK211</strain>
    </source>
</reference>
<dbReference type="PANTHER" id="PTHR43790">
    <property type="entry name" value="CARBOHYDRATE TRANSPORT ATP-BINDING PROTEIN MG119-RELATED"/>
    <property type="match status" value="1"/>
</dbReference>
<dbReference type="AlphaFoldDB" id="A0AAJ2NST0"/>
<dbReference type="PANTHER" id="PTHR43790:SF9">
    <property type="entry name" value="GALACTOFURANOSE TRANSPORTER ATP-BINDING PROTEIN YTFR"/>
    <property type="match status" value="1"/>
</dbReference>
<proteinExistence type="predicted"/>
<sequence>YDQGTVYLNGEKLTIKNCLDAIEKGIAMVPEDRKDQGLVLKNSVGFNLTLSNLNRLMKNKVFVSDKKRQEIIDKYIKDLRIKTSSPDIEV</sequence>
<feature type="non-terminal residue" evidence="5">
    <location>
        <position position="90"/>
    </location>
</feature>
<evidence type="ECO:0000256" key="4">
    <source>
        <dbReference type="ARBA" id="ARBA00022840"/>
    </source>
</evidence>
<evidence type="ECO:0000256" key="1">
    <source>
        <dbReference type="ARBA" id="ARBA00022448"/>
    </source>
</evidence>
<evidence type="ECO:0000256" key="2">
    <source>
        <dbReference type="ARBA" id="ARBA00022737"/>
    </source>
</evidence>
<feature type="non-terminal residue" evidence="5">
    <location>
        <position position="1"/>
    </location>
</feature>
<keyword evidence="2" id="KW-0677">Repeat</keyword>
<comment type="caution">
    <text evidence="5">The sequence shown here is derived from an EMBL/GenBank/DDBJ whole genome shotgun (WGS) entry which is preliminary data.</text>
</comment>
<evidence type="ECO:0000256" key="3">
    <source>
        <dbReference type="ARBA" id="ARBA00022741"/>
    </source>
</evidence>
<organism evidence="5 6">
    <name type="scientific">Alkalihalophilus pseudofirmus</name>
    <name type="common">Bacillus pseudofirmus</name>
    <dbReference type="NCBI Taxonomy" id="79885"/>
    <lineage>
        <taxon>Bacteria</taxon>
        <taxon>Bacillati</taxon>
        <taxon>Bacillota</taxon>
        <taxon>Bacilli</taxon>
        <taxon>Bacillales</taxon>
        <taxon>Bacillaceae</taxon>
        <taxon>Alkalihalophilus</taxon>
    </lineage>
</organism>
<accession>A0AAJ2NST0</accession>
<protein>
    <submittedName>
        <fullName evidence="5">D-xylose ABC transporter ATP-binding protein</fullName>
    </submittedName>
</protein>
<keyword evidence="1" id="KW-0813">Transport</keyword>
<dbReference type="InterPro" id="IPR050107">
    <property type="entry name" value="ABC_carbohydrate_import_ATPase"/>
</dbReference>
<gene>
    <name evidence="5" type="ORF">RYX45_22175</name>
</gene>
<evidence type="ECO:0000313" key="6">
    <source>
        <dbReference type="Proteomes" id="UP001285636"/>
    </source>
</evidence>
<dbReference type="GO" id="GO:0005524">
    <property type="term" value="F:ATP binding"/>
    <property type="evidence" value="ECO:0007669"/>
    <property type="project" value="UniProtKB-KW"/>
</dbReference>
<keyword evidence="3" id="KW-0547">Nucleotide-binding</keyword>
<evidence type="ECO:0000313" key="5">
    <source>
        <dbReference type="EMBL" id="MDV2887878.1"/>
    </source>
</evidence>
<dbReference type="EMBL" id="JAWJAY010000597">
    <property type="protein sequence ID" value="MDV2887878.1"/>
    <property type="molecule type" value="Genomic_DNA"/>
</dbReference>